<evidence type="ECO:0000313" key="3">
    <source>
        <dbReference type="EMBL" id="KAK1260346.1"/>
    </source>
</evidence>
<dbReference type="PANTHER" id="PTHR11540">
    <property type="entry name" value="MALATE AND LACTATE DEHYDROGENASE"/>
    <property type="match status" value="1"/>
</dbReference>
<accession>A0AAV9A850</accession>
<dbReference type="AlphaFoldDB" id="A0AAV9A850"/>
<keyword evidence="4" id="KW-1185">Reference proteome</keyword>
<dbReference type="EMBL" id="JAUJYN010000011">
    <property type="protein sequence ID" value="KAK1260346.1"/>
    <property type="molecule type" value="Genomic_DNA"/>
</dbReference>
<protein>
    <submittedName>
        <fullName evidence="3">Uncharacterized protein</fullName>
    </submittedName>
</protein>
<proteinExistence type="predicted"/>
<name>A0AAV9A850_ACOGR</name>
<dbReference type="GO" id="GO:0005739">
    <property type="term" value="C:mitochondrion"/>
    <property type="evidence" value="ECO:0007669"/>
    <property type="project" value="TreeGrafter"/>
</dbReference>
<dbReference type="Proteomes" id="UP001179952">
    <property type="component" value="Unassembled WGS sequence"/>
</dbReference>
<reference evidence="3" key="1">
    <citation type="journal article" date="2023" name="Nat. Commun.">
        <title>Diploid and tetraploid genomes of Acorus and the evolution of monocots.</title>
        <authorList>
            <person name="Ma L."/>
            <person name="Liu K.W."/>
            <person name="Li Z."/>
            <person name="Hsiao Y.Y."/>
            <person name="Qi Y."/>
            <person name="Fu T."/>
            <person name="Tang G.D."/>
            <person name="Zhang D."/>
            <person name="Sun W.H."/>
            <person name="Liu D.K."/>
            <person name="Li Y."/>
            <person name="Chen G.Z."/>
            <person name="Liu X.D."/>
            <person name="Liao X.Y."/>
            <person name="Jiang Y.T."/>
            <person name="Yu X."/>
            <person name="Hao Y."/>
            <person name="Huang J."/>
            <person name="Zhao X.W."/>
            <person name="Ke S."/>
            <person name="Chen Y.Y."/>
            <person name="Wu W.L."/>
            <person name="Hsu J.L."/>
            <person name="Lin Y.F."/>
            <person name="Huang M.D."/>
            <person name="Li C.Y."/>
            <person name="Huang L."/>
            <person name="Wang Z.W."/>
            <person name="Zhao X."/>
            <person name="Zhong W.Y."/>
            <person name="Peng D.H."/>
            <person name="Ahmad S."/>
            <person name="Lan S."/>
            <person name="Zhang J.S."/>
            <person name="Tsai W.C."/>
            <person name="Van de Peer Y."/>
            <person name="Liu Z.J."/>
        </authorList>
    </citation>
    <scope>NUCLEOTIDE SEQUENCE</scope>
    <source>
        <strain evidence="3">SCP</strain>
    </source>
</reference>
<evidence type="ECO:0000256" key="2">
    <source>
        <dbReference type="ARBA" id="ARBA00023027"/>
    </source>
</evidence>
<evidence type="ECO:0000313" key="4">
    <source>
        <dbReference type="Proteomes" id="UP001179952"/>
    </source>
</evidence>
<keyword evidence="1" id="KW-0560">Oxidoreductase</keyword>
<gene>
    <name evidence="3" type="ORF">QJS04_geneDACA019478</name>
</gene>
<organism evidence="3 4">
    <name type="scientific">Acorus gramineus</name>
    <name type="common">Dwarf sweet flag</name>
    <dbReference type="NCBI Taxonomy" id="55184"/>
    <lineage>
        <taxon>Eukaryota</taxon>
        <taxon>Viridiplantae</taxon>
        <taxon>Streptophyta</taxon>
        <taxon>Embryophyta</taxon>
        <taxon>Tracheophyta</taxon>
        <taxon>Spermatophyta</taxon>
        <taxon>Magnoliopsida</taxon>
        <taxon>Liliopsida</taxon>
        <taxon>Acoraceae</taxon>
        <taxon>Acorus</taxon>
    </lineage>
</organism>
<keyword evidence="2" id="KW-0520">NAD</keyword>
<comment type="caution">
    <text evidence="3">The sequence shown here is derived from an EMBL/GenBank/DDBJ whole genome shotgun (WGS) entry which is preliminary data.</text>
</comment>
<evidence type="ECO:0000256" key="1">
    <source>
        <dbReference type="ARBA" id="ARBA00023002"/>
    </source>
</evidence>
<sequence>MDDECGRFVEPSLVALYGDGNVHECAFVQSKLTELPFFASKIKLGRKRVEAMISADLQNPTDYESNALQALKPGAEVFGREETLNTSFQWNNRIVILASK</sequence>
<dbReference type="Gene3D" id="3.90.110.10">
    <property type="entry name" value="Lactate dehydrogenase/glycoside hydrolase, family 4, C-terminal"/>
    <property type="match status" value="1"/>
</dbReference>
<dbReference type="InterPro" id="IPR015955">
    <property type="entry name" value="Lactate_DH/Glyco_Ohase_4_C"/>
</dbReference>
<dbReference type="GO" id="GO:0030060">
    <property type="term" value="F:L-malate dehydrogenase (NAD+) activity"/>
    <property type="evidence" value="ECO:0007669"/>
    <property type="project" value="TreeGrafter"/>
</dbReference>
<reference evidence="3" key="2">
    <citation type="submission" date="2023-06" db="EMBL/GenBank/DDBJ databases">
        <authorList>
            <person name="Ma L."/>
            <person name="Liu K.-W."/>
            <person name="Li Z."/>
            <person name="Hsiao Y.-Y."/>
            <person name="Qi Y."/>
            <person name="Fu T."/>
            <person name="Tang G."/>
            <person name="Zhang D."/>
            <person name="Sun W.-H."/>
            <person name="Liu D.-K."/>
            <person name="Li Y."/>
            <person name="Chen G.-Z."/>
            <person name="Liu X.-D."/>
            <person name="Liao X.-Y."/>
            <person name="Jiang Y.-T."/>
            <person name="Yu X."/>
            <person name="Hao Y."/>
            <person name="Huang J."/>
            <person name="Zhao X.-W."/>
            <person name="Ke S."/>
            <person name="Chen Y.-Y."/>
            <person name="Wu W.-L."/>
            <person name="Hsu J.-L."/>
            <person name="Lin Y.-F."/>
            <person name="Huang M.-D."/>
            <person name="Li C.-Y."/>
            <person name="Huang L."/>
            <person name="Wang Z.-W."/>
            <person name="Zhao X."/>
            <person name="Zhong W.-Y."/>
            <person name="Peng D.-H."/>
            <person name="Ahmad S."/>
            <person name="Lan S."/>
            <person name="Zhang J.-S."/>
            <person name="Tsai W.-C."/>
            <person name="Van De Peer Y."/>
            <person name="Liu Z.-J."/>
        </authorList>
    </citation>
    <scope>NUCLEOTIDE SEQUENCE</scope>
    <source>
        <strain evidence="3">SCP</strain>
        <tissue evidence="3">Leaves</tissue>
    </source>
</reference>
<dbReference type="PANTHER" id="PTHR11540:SF16">
    <property type="entry name" value="MALATE DEHYDROGENASE, MITOCHONDRIAL"/>
    <property type="match status" value="1"/>
</dbReference>